<keyword evidence="2" id="KW-1185">Reference proteome</keyword>
<dbReference type="Proteomes" id="UP000601435">
    <property type="component" value="Unassembled WGS sequence"/>
</dbReference>
<dbReference type="EMBL" id="CAJNJA010022377">
    <property type="protein sequence ID" value="CAE7491864.1"/>
    <property type="molecule type" value="Genomic_DNA"/>
</dbReference>
<feature type="non-terminal residue" evidence="1">
    <location>
        <position position="186"/>
    </location>
</feature>
<proteinExistence type="predicted"/>
<gene>
    <name evidence="1" type="ORF">SNEC2469_LOCUS13994</name>
</gene>
<feature type="non-terminal residue" evidence="1">
    <location>
        <position position="1"/>
    </location>
</feature>
<evidence type="ECO:0000313" key="1">
    <source>
        <dbReference type="EMBL" id="CAE7491864.1"/>
    </source>
</evidence>
<accession>A0A812SS94</accession>
<sequence length="186" mass="19973">ASPLLSHLANPQAEVSELRTLQESTDPALICWAAAGLECQAADNAESLSRDAVHILCRCFATIGGNGGLTDAWREAAAPMLAALGHLLRSREGDRQRLRDALVTEASSGVPCWLQKFRELLEFPAPFGAAEAAACEVLELLCRGDEELTTLLHRQRLLTVVSQRLLATSSEEAAAAPGWRHFAAFG</sequence>
<dbReference type="AlphaFoldDB" id="A0A812SS94"/>
<evidence type="ECO:0000313" key="2">
    <source>
        <dbReference type="Proteomes" id="UP000601435"/>
    </source>
</evidence>
<dbReference type="OrthoDB" id="477982at2759"/>
<protein>
    <submittedName>
        <fullName evidence="1">Uncharacterized protein</fullName>
    </submittedName>
</protein>
<name>A0A812SS94_9DINO</name>
<reference evidence="1" key="1">
    <citation type="submission" date="2021-02" db="EMBL/GenBank/DDBJ databases">
        <authorList>
            <person name="Dougan E. K."/>
            <person name="Rhodes N."/>
            <person name="Thang M."/>
            <person name="Chan C."/>
        </authorList>
    </citation>
    <scope>NUCLEOTIDE SEQUENCE</scope>
</reference>
<organism evidence="1 2">
    <name type="scientific">Symbiodinium necroappetens</name>
    <dbReference type="NCBI Taxonomy" id="1628268"/>
    <lineage>
        <taxon>Eukaryota</taxon>
        <taxon>Sar</taxon>
        <taxon>Alveolata</taxon>
        <taxon>Dinophyceae</taxon>
        <taxon>Suessiales</taxon>
        <taxon>Symbiodiniaceae</taxon>
        <taxon>Symbiodinium</taxon>
    </lineage>
</organism>
<comment type="caution">
    <text evidence="1">The sequence shown here is derived from an EMBL/GenBank/DDBJ whole genome shotgun (WGS) entry which is preliminary data.</text>
</comment>